<dbReference type="InterPro" id="IPR050116">
    <property type="entry name" value="DNA_polymerase-Y"/>
</dbReference>
<dbReference type="GO" id="GO:0005829">
    <property type="term" value="C:cytosol"/>
    <property type="evidence" value="ECO:0007669"/>
    <property type="project" value="TreeGrafter"/>
</dbReference>
<dbReference type="PANTHER" id="PTHR11076">
    <property type="entry name" value="DNA REPAIR POLYMERASE UMUC / TRANSFERASE FAMILY MEMBER"/>
    <property type="match status" value="1"/>
</dbReference>
<dbReference type="PROSITE" id="PS50173">
    <property type="entry name" value="UMUC"/>
    <property type="match status" value="1"/>
</dbReference>
<dbReference type="OrthoDB" id="9808813at2"/>
<organism evidence="7 8">
    <name type="scientific">Parashewanella spongiae</name>
    <dbReference type="NCBI Taxonomy" id="342950"/>
    <lineage>
        <taxon>Bacteria</taxon>
        <taxon>Pseudomonadati</taxon>
        <taxon>Pseudomonadota</taxon>
        <taxon>Gammaproteobacteria</taxon>
        <taxon>Alteromonadales</taxon>
        <taxon>Shewanellaceae</taxon>
        <taxon>Parashewanella</taxon>
    </lineage>
</organism>
<dbReference type="Gene3D" id="1.10.150.20">
    <property type="entry name" value="5' to 3' exonuclease, C-terminal subdomain"/>
    <property type="match status" value="1"/>
</dbReference>
<dbReference type="GO" id="GO:0003887">
    <property type="term" value="F:DNA-directed DNA polymerase activity"/>
    <property type="evidence" value="ECO:0007669"/>
    <property type="project" value="TreeGrafter"/>
</dbReference>
<evidence type="ECO:0000313" key="8">
    <source>
        <dbReference type="Proteomes" id="UP000273022"/>
    </source>
</evidence>
<sequence>MYALVDANAFYCSAEAVFRPDWRHKPIIVLSNNDGCIVAANHRAKEAGIKKFIPYFQAKRLCEQRGIIVCSSNYELYSDLSAKLMQVVGRFAPEQHVYSIDETFLSFHRSALAIKSLVRYGHLLRRTVWKETRLPVCVGIASTLTLTKLANHMAKKDRSSQGVCVLDNEAEIHQALKVTAVEDVWGIGRRISKKLRLMNIMTAYDLALMPAKLARKQFSVEIERTIRELNGLACKQWDEARADKKQVFSTRSMGERITCREQLQQALSKHVGIATAKARKQDSGTTDVMVFAANSPYDEQPKSFKQMIKFAKPTNCTLEISKAVSNVIGQLFVEGIGYYRVGVGLLDLTDMSHEQFDLFSTSKAKPELMQAMDKLNNRYGSETVFVSAQGTQVKWGMRREFLTPQYTTNWKNLPSIKC</sequence>
<dbReference type="Gene3D" id="3.30.70.270">
    <property type="match status" value="1"/>
</dbReference>
<keyword evidence="8" id="KW-1185">Reference proteome</keyword>
<comment type="caution">
    <text evidence="7">The sequence shown here is derived from an EMBL/GenBank/DDBJ whole genome shotgun (WGS) entry which is preliminary data.</text>
</comment>
<proteinExistence type="inferred from homology"/>
<evidence type="ECO:0000259" key="6">
    <source>
        <dbReference type="PROSITE" id="PS50173"/>
    </source>
</evidence>
<comment type="similarity">
    <text evidence="1">Belongs to the DNA polymerase type-Y family.</text>
</comment>
<keyword evidence="2" id="KW-0227">DNA damage</keyword>
<accession>A0A3A6TQU2</accession>
<keyword evidence="5" id="KW-0742">SOS response</keyword>
<gene>
    <name evidence="7" type="ORF">D5R81_14000</name>
</gene>
<dbReference type="RefSeq" id="WP_121854259.1">
    <property type="nucleotide sequence ID" value="NZ_CP037952.1"/>
</dbReference>
<evidence type="ECO:0000313" key="7">
    <source>
        <dbReference type="EMBL" id="RJY10723.1"/>
    </source>
</evidence>
<dbReference type="GO" id="GO:0003684">
    <property type="term" value="F:damaged DNA binding"/>
    <property type="evidence" value="ECO:0007669"/>
    <property type="project" value="InterPro"/>
</dbReference>
<dbReference type="GO" id="GO:0042276">
    <property type="term" value="P:error-prone translesion synthesis"/>
    <property type="evidence" value="ECO:0007669"/>
    <property type="project" value="TreeGrafter"/>
</dbReference>
<keyword evidence="4" id="KW-0234">DNA repair</keyword>
<dbReference type="Pfam" id="PF00817">
    <property type="entry name" value="IMS"/>
    <property type="match status" value="1"/>
</dbReference>
<dbReference type="AlphaFoldDB" id="A0A3A6TQU2"/>
<evidence type="ECO:0000256" key="2">
    <source>
        <dbReference type="ARBA" id="ARBA00022763"/>
    </source>
</evidence>
<reference evidence="7 8" key="1">
    <citation type="submission" date="2018-09" db="EMBL/GenBank/DDBJ databases">
        <title>Phylogeny of the Shewanellaceae, and recommendation for two new genera, Pseudoshewanella and Parashewanella.</title>
        <authorList>
            <person name="Wang G."/>
        </authorList>
    </citation>
    <scope>NUCLEOTIDE SEQUENCE [LARGE SCALE GENOMIC DNA]</scope>
    <source>
        <strain evidence="7 8">KCTC 22492</strain>
    </source>
</reference>
<dbReference type="Proteomes" id="UP000273022">
    <property type="component" value="Unassembled WGS sequence"/>
</dbReference>
<dbReference type="InterPro" id="IPR017961">
    <property type="entry name" value="DNA_pol_Y-fam_little_finger"/>
</dbReference>
<dbReference type="SUPFAM" id="SSF56672">
    <property type="entry name" value="DNA/RNA polymerases"/>
    <property type="match status" value="1"/>
</dbReference>
<name>A0A3A6TQU2_9GAMM</name>
<dbReference type="EMBL" id="QYYH01000095">
    <property type="protein sequence ID" value="RJY10723.1"/>
    <property type="molecule type" value="Genomic_DNA"/>
</dbReference>
<dbReference type="CDD" id="cd01700">
    <property type="entry name" value="PolY_Pol_V_umuC"/>
    <property type="match status" value="1"/>
</dbReference>
<keyword evidence="3" id="KW-0741">SOS mutagenesis</keyword>
<dbReference type="GO" id="GO:0009432">
    <property type="term" value="P:SOS response"/>
    <property type="evidence" value="ECO:0007669"/>
    <property type="project" value="UniProtKB-KW"/>
</dbReference>
<feature type="domain" description="UmuC" evidence="6">
    <location>
        <begin position="2"/>
        <end position="188"/>
    </location>
</feature>
<dbReference type="InterPro" id="IPR043128">
    <property type="entry name" value="Rev_trsase/Diguanyl_cyclase"/>
</dbReference>
<dbReference type="Pfam" id="PF13438">
    <property type="entry name" value="DUF4113"/>
    <property type="match status" value="1"/>
</dbReference>
<dbReference type="Pfam" id="PF11799">
    <property type="entry name" value="IMS_C"/>
    <property type="match status" value="1"/>
</dbReference>
<evidence type="ECO:0000256" key="4">
    <source>
        <dbReference type="ARBA" id="ARBA00023204"/>
    </source>
</evidence>
<evidence type="ECO:0000256" key="1">
    <source>
        <dbReference type="ARBA" id="ARBA00010945"/>
    </source>
</evidence>
<protein>
    <submittedName>
        <fullName evidence="7">Y-family DNA polymerase</fullName>
    </submittedName>
</protein>
<dbReference type="Gene3D" id="3.40.1170.60">
    <property type="match status" value="1"/>
</dbReference>
<evidence type="ECO:0000256" key="3">
    <source>
        <dbReference type="ARBA" id="ARBA00023199"/>
    </source>
</evidence>
<dbReference type="InterPro" id="IPR001126">
    <property type="entry name" value="UmuC"/>
</dbReference>
<dbReference type="InterPro" id="IPR043502">
    <property type="entry name" value="DNA/RNA_pol_sf"/>
</dbReference>
<dbReference type="InterPro" id="IPR025188">
    <property type="entry name" value="DUF4113"/>
</dbReference>
<evidence type="ECO:0000256" key="5">
    <source>
        <dbReference type="ARBA" id="ARBA00023236"/>
    </source>
</evidence>
<dbReference type="PANTHER" id="PTHR11076:SF34">
    <property type="entry name" value="PROTEIN UMUC"/>
    <property type="match status" value="1"/>
</dbReference>
<dbReference type="GO" id="GO:0006281">
    <property type="term" value="P:DNA repair"/>
    <property type="evidence" value="ECO:0007669"/>
    <property type="project" value="UniProtKB-KW"/>
</dbReference>